<proteinExistence type="predicted"/>
<evidence type="ECO:0000313" key="1">
    <source>
        <dbReference type="EMBL" id="GMH68544.1"/>
    </source>
</evidence>
<evidence type="ECO:0000313" key="2">
    <source>
        <dbReference type="Proteomes" id="UP001165082"/>
    </source>
</evidence>
<organism evidence="1 2">
    <name type="scientific">Triparma retinervis</name>
    <dbReference type="NCBI Taxonomy" id="2557542"/>
    <lineage>
        <taxon>Eukaryota</taxon>
        <taxon>Sar</taxon>
        <taxon>Stramenopiles</taxon>
        <taxon>Ochrophyta</taxon>
        <taxon>Bolidophyceae</taxon>
        <taxon>Parmales</taxon>
        <taxon>Triparmaceae</taxon>
        <taxon>Triparma</taxon>
    </lineage>
</organism>
<sequence length="71" mass="7737">MSSLSLSFASKYTSILPSITAQTDSDFKASLNKSSAETLSDEAFQADEPETMDEFVPFEDEVLEAMSSMSL</sequence>
<dbReference type="EMBL" id="BRXZ01001333">
    <property type="protein sequence ID" value="GMH68544.1"/>
    <property type="molecule type" value="Genomic_DNA"/>
</dbReference>
<dbReference type="Proteomes" id="UP001165082">
    <property type="component" value="Unassembled WGS sequence"/>
</dbReference>
<accession>A0A9W7AHQ0</accession>
<reference evidence="1" key="1">
    <citation type="submission" date="2022-07" db="EMBL/GenBank/DDBJ databases">
        <title>Genome analysis of Parmales, a sister group of diatoms, reveals the evolutionary specialization of diatoms from phago-mixotrophs to photoautotrophs.</title>
        <authorList>
            <person name="Ban H."/>
            <person name="Sato S."/>
            <person name="Yoshikawa S."/>
            <person name="Kazumasa Y."/>
            <person name="Nakamura Y."/>
            <person name="Ichinomiya M."/>
            <person name="Saitoh K."/>
            <person name="Sato N."/>
            <person name="Blanc-Mathieu R."/>
            <person name="Endo H."/>
            <person name="Kuwata A."/>
            <person name="Ogata H."/>
        </authorList>
    </citation>
    <scope>NUCLEOTIDE SEQUENCE</scope>
</reference>
<dbReference type="AlphaFoldDB" id="A0A9W7AHQ0"/>
<keyword evidence="2" id="KW-1185">Reference proteome</keyword>
<comment type="caution">
    <text evidence="1">The sequence shown here is derived from an EMBL/GenBank/DDBJ whole genome shotgun (WGS) entry which is preliminary data.</text>
</comment>
<gene>
    <name evidence="1" type="ORF">TrRE_jg3825</name>
</gene>
<protein>
    <submittedName>
        <fullName evidence="1">Uncharacterized protein</fullName>
    </submittedName>
</protein>
<name>A0A9W7AHQ0_9STRA</name>